<reference evidence="1" key="1">
    <citation type="submission" date="2014-09" db="EMBL/GenBank/DDBJ databases">
        <authorList>
            <person name="Magalhaes I.L.F."/>
            <person name="Oliveira U."/>
            <person name="Santos F.R."/>
            <person name="Vidigal T.H.D.A."/>
            <person name="Brescovit A.D."/>
            <person name="Santos A.J."/>
        </authorList>
    </citation>
    <scope>NUCLEOTIDE SEQUENCE</scope>
    <source>
        <tissue evidence="1">Shoot tissue taken approximately 20 cm above the soil surface</tissue>
    </source>
</reference>
<accession>A0A0A9CJ80</accession>
<sequence>MFLLLLKLVVIELHEENKDDELHLACEVFLFVGVIKLSVDVSYKHLYVFVKF</sequence>
<dbReference type="AlphaFoldDB" id="A0A0A9CJ80"/>
<name>A0A0A9CJ80_ARUDO</name>
<proteinExistence type="predicted"/>
<protein>
    <submittedName>
        <fullName evidence="1">Uncharacterized protein</fullName>
    </submittedName>
</protein>
<dbReference type="EMBL" id="GBRH01226328">
    <property type="protein sequence ID" value="JAD71567.1"/>
    <property type="molecule type" value="Transcribed_RNA"/>
</dbReference>
<organism evidence="1">
    <name type="scientific">Arundo donax</name>
    <name type="common">Giant reed</name>
    <name type="synonym">Donax arundinaceus</name>
    <dbReference type="NCBI Taxonomy" id="35708"/>
    <lineage>
        <taxon>Eukaryota</taxon>
        <taxon>Viridiplantae</taxon>
        <taxon>Streptophyta</taxon>
        <taxon>Embryophyta</taxon>
        <taxon>Tracheophyta</taxon>
        <taxon>Spermatophyta</taxon>
        <taxon>Magnoliopsida</taxon>
        <taxon>Liliopsida</taxon>
        <taxon>Poales</taxon>
        <taxon>Poaceae</taxon>
        <taxon>PACMAD clade</taxon>
        <taxon>Arundinoideae</taxon>
        <taxon>Arundineae</taxon>
        <taxon>Arundo</taxon>
    </lineage>
</organism>
<evidence type="ECO:0000313" key="1">
    <source>
        <dbReference type="EMBL" id="JAD71567.1"/>
    </source>
</evidence>
<reference evidence="1" key="2">
    <citation type="journal article" date="2015" name="Data Brief">
        <title>Shoot transcriptome of the giant reed, Arundo donax.</title>
        <authorList>
            <person name="Barrero R.A."/>
            <person name="Guerrero F.D."/>
            <person name="Moolhuijzen P."/>
            <person name="Goolsby J.A."/>
            <person name="Tidwell J."/>
            <person name="Bellgard S.E."/>
            <person name="Bellgard M.I."/>
        </authorList>
    </citation>
    <scope>NUCLEOTIDE SEQUENCE</scope>
    <source>
        <tissue evidence="1">Shoot tissue taken approximately 20 cm above the soil surface</tissue>
    </source>
</reference>